<proteinExistence type="predicted"/>
<keyword evidence="1" id="KW-0472">Membrane</keyword>
<feature type="transmembrane region" description="Helical" evidence="1">
    <location>
        <begin position="108"/>
        <end position="134"/>
    </location>
</feature>
<dbReference type="RefSeq" id="WP_055284514.1">
    <property type="nucleotide sequence ID" value="NZ_CZAY01000025.1"/>
</dbReference>
<keyword evidence="1" id="KW-0812">Transmembrane</keyword>
<dbReference type="Pfam" id="PF12158">
    <property type="entry name" value="DUF3592"/>
    <property type="match status" value="1"/>
</dbReference>
<evidence type="ECO:0000256" key="1">
    <source>
        <dbReference type="SAM" id="Phobius"/>
    </source>
</evidence>
<protein>
    <submittedName>
        <fullName evidence="3">Protein of uncharacterized function (DUF3592)</fullName>
    </submittedName>
</protein>
<dbReference type="InterPro" id="IPR021994">
    <property type="entry name" value="DUF3592"/>
</dbReference>
<gene>
    <name evidence="3" type="ORF">ERS852526_02853</name>
</gene>
<evidence type="ECO:0000259" key="2">
    <source>
        <dbReference type="Pfam" id="PF12158"/>
    </source>
</evidence>
<feature type="transmembrane region" description="Helical" evidence="1">
    <location>
        <begin position="6"/>
        <end position="26"/>
    </location>
</feature>
<dbReference type="OrthoDB" id="2225958at2"/>
<feature type="domain" description="DUF3592" evidence="2">
    <location>
        <begin position="36"/>
        <end position="101"/>
    </location>
</feature>
<keyword evidence="1" id="KW-1133">Transmembrane helix</keyword>
<dbReference type="Proteomes" id="UP000095485">
    <property type="component" value="Unassembled WGS sequence"/>
</dbReference>
<reference evidence="3 4" key="1">
    <citation type="submission" date="2015-09" db="EMBL/GenBank/DDBJ databases">
        <authorList>
            <consortium name="Pathogen Informatics"/>
        </authorList>
    </citation>
    <scope>NUCLEOTIDE SEQUENCE [LARGE SCALE GENOMIC DNA]</scope>
    <source>
        <strain evidence="3 4">2789STDY5834914</strain>
    </source>
</reference>
<dbReference type="EMBL" id="CZAY01000025">
    <property type="protein sequence ID" value="CUQ11207.1"/>
    <property type="molecule type" value="Genomic_DNA"/>
</dbReference>
<dbReference type="AlphaFoldDB" id="A0A174TT61"/>
<sequence length="135" mass="14998">MEPGLAFTLCGLGICFLIPAFILGFINRSKTTRCSVTTVATVKDILAKNSGDSLSFYPLYEYEVNNVLYTNTGAYLSHHVPQKGAKIEIRYNPDNPKKSYIPGYDTKVYKLLSIIFSVIGMIPMLVCAIIFFAIN</sequence>
<accession>A0A174TT61</accession>
<evidence type="ECO:0000313" key="4">
    <source>
        <dbReference type="Proteomes" id="UP000095485"/>
    </source>
</evidence>
<organism evidence="3 4">
    <name type="scientific">Dorea longicatena</name>
    <dbReference type="NCBI Taxonomy" id="88431"/>
    <lineage>
        <taxon>Bacteria</taxon>
        <taxon>Bacillati</taxon>
        <taxon>Bacillota</taxon>
        <taxon>Clostridia</taxon>
        <taxon>Lachnospirales</taxon>
        <taxon>Lachnospiraceae</taxon>
        <taxon>Dorea</taxon>
    </lineage>
</organism>
<evidence type="ECO:0000313" key="3">
    <source>
        <dbReference type="EMBL" id="CUQ11207.1"/>
    </source>
</evidence>
<name>A0A174TT61_9FIRM</name>
<dbReference type="GeneID" id="96230126"/>